<sequence>MDINKEPIIVKYRKKQNECKCCGRPFTESEFGELREFEVTMKKFFEWTNWSKEDLKDVYLEDLDQMVSEWLYDTINFYACDMEDVLLIDKSEGKRIVQIVKSEVGRLKGIYSA</sequence>
<proteinExistence type="predicted"/>
<name>A0A0A3JN24_9BACI</name>
<protein>
    <submittedName>
        <fullName evidence="1">Uncharacterized protein</fullName>
    </submittedName>
</protein>
<keyword evidence="2" id="KW-1185">Reference proteome</keyword>
<accession>A0A0A3JN24</accession>
<dbReference type="AlphaFoldDB" id="A0A0A3JN24"/>
<comment type="caution">
    <text evidence="1">The sequence shown here is derived from an EMBL/GenBank/DDBJ whole genome shotgun (WGS) entry which is preliminary data.</text>
</comment>
<gene>
    <name evidence="1" type="ORF">CD32_01785</name>
</gene>
<evidence type="ECO:0000313" key="2">
    <source>
        <dbReference type="Proteomes" id="UP000030437"/>
    </source>
</evidence>
<dbReference type="EMBL" id="JPVP01000040">
    <property type="protein sequence ID" value="KGR88417.1"/>
    <property type="molecule type" value="Genomic_DNA"/>
</dbReference>
<dbReference type="RefSeq" id="WP_036150529.1">
    <property type="nucleotide sequence ID" value="NZ_AVCX01000023.1"/>
</dbReference>
<evidence type="ECO:0000313" key="1">
    <source>
        <dbReference type="EMBL" id="KGR88417.1"/>
    </source>
</evidence>
<dbReference type="STRING" id="1220589.CD32_01785"/>
<dbReference type="Proteomes" id="UP000030437">
    <property type="component" value="Unassembled WGS sequence"/>
</dbReference>
<reference evidence="1 2" key="1">
    <citation type="submission" date="2014-02" db="EMBL/GenBank/DDBJ databases">
        <title>Draft genome sequence of Lysinibacillus odysseyi NBRC 100172.</title>
        <authorList>
            <person name="Zhang F."/>
            <person name="Wang G."/>
            <person name="Zhang L."/>
        </authorList>
    </citation>
    <scope>NUCLEOTIDE SEQUENCE [LARGE SCALE GENOMIC DNA]</scope>
    <source>
        <strain evidence="1 2">NBRC 100172</strain>
    </source>
</reference>
<organism evidence="1 2">
    <name type="scientific">Lysinibacillus odysseyi 34hs-1 = NBRC 100172</name>
    <dbReference type="NCBI Taxonomy" id="1220589"/>
    <lineage>
        <taxon>Bacteria</taxon>
        <taxon>Bacillati</taxon>
        <taxon>Bacillota</taxon>
        <taxon>Bacilli</taxon>
        <taxon>Bacillales</taxon>
        <taxon>Bacillaceae</taxon>
        <taxon>Lysinibacillus</taxon>
    </lineage>
</organism>